<dbReference type="Proteomes" id="UP000886520">
    <property type="component" value="Chromosome 23"/>
</dbReference>
<dbReference type="EMBL" id="JABFUD020000023">
    <property type="protein sequence ID" value="KAI5061605.1"/>
    <property type="molecule type" value="Genomic_DNA"/>
</dbReference>
<comment type="caution">
    <text evidence="2">The sequence shown here is derived from an EMBL/GenBank/DDBJ whole genome shotgun (WGS) entry which is preliminary data.</text>
</comment>
<proteinExistence type="predicted"/>
<reference evidence="2" key="1">
    <citation type="submission" date="2021-01" db="EMBL/GenBank/DDBJ databases">
        <title>Adiantum capillus-veneris genome.</title>
        <authorList>
            <person name="Fang Y."/>
            <person name="Liao Q."/>
        </authorList>
    </citation>
    <scope>NUCLEOTIDE SEQUENCE</scope>
    <source>
        <strain evidence="2">H3</strain>
        <tissue evidence="2">Leaf</tissue>
    </source>
</reference>
<name>A0A9D4U5S8_ADICA</name>
<dbReference type="AlphaFoldDB" id="A0A9D4U5S8"/>
<feature type="region of interest" description="Disordered" evidence="1">
    <location>
        <begin position="92"/>
        <end position="116"/>
    </location>
</feature>
<gene>
    <name evidence="2" type="ORF">GOP47_0024110</name>
</gene>
<protein>
    <submittedName>
        <fullName evidence="2">Uncharacterized protein</fullName>
    </submittedName>
</protein>
<feature type="compositionally biased region" description="Low complexity" evidence="1">
    <location>
        <begin position="92"/>
        <end position="102"/>
    </location>
</feature>
<sequence>MVISPGSAFSSLLPSSPPLQEREALLMCGFQALQQVPELSTMDERARLSPLRVLGMVLQAGGSQPAGGNGEYVFCAHAHSGSAGACCCTPHSRAPSSASPSAFPVHNVPRPSSVTR</sequence>
<accession>A0A9D4U5S8</accession>
<evidence type="ECO:0000313" key="2">
    <source>
        <dbReference type="EMBL" id="KAI5061605.1"/>
    </source>
</evidence>
<keyword evidence="3" id="KW-1185">Reference proteome</keyword>
<evidence type="ECO:0000313" key="3">
    <source>
        <dbReference type="Proteomes" id="UP000886520"/>
    </source>
</evidence>
<evidence type="ECO:0000256" key="1">
    <source>
        <dbReference type="SAM" id="MobiDB-lite"/>
    </source>
</evidence>
<organism evidence="2 3">
    <name type="scientific">Adiantum capillus-veneris</name>
    <name type="common">Maidenhair fern</name>
    <dbReference type="NCBI Taxonomy" id="13818"/>
    <lineage>
        <taxon>Eukaryota</taxon>
        <taxon>Viridiplantae</taxon>
        <taxon>Streptophyta</taxon>
        <taxon>Embryophyta</taxon>
        <taxon>Tracheophyta</taxon>
        <taxon>Polypodiopsida</taxon>
        <taxon>Polypodiidae</taxon>
        <taxon>Polypodiales</taxon>
        <taxon>Pteridineae</taxon>
        <taxon>Pteridaceae</taxon>
        <taxon>Vittarioideae</taxon>
        <taxon>Adiantum</taxon>
    </lineage>
</organism>